<dbReference type="EMBL" id="JBHUOF010000007">
    <property type="protein sequence ID" value="MFD2799034.1"/>
    <property type="molecule type" value="Genomic_DNA"/>
</dbReference>
<keyword evidence="3" id="KW-1185">Reference proteome</keyword>
<gene>
    <name evidence="2" type="ORF">ACFS2C_06480</name>
</gene>
<sequence>MSDGTDPVTPPQDTGAPDSAETDPAALNSAEDLDEDRLRVDPLEEGMDPPEHWSEADRYGMTPAEQRQGETHEQRLAEERPDVGPADVPERPVAATPATELDESVDHVTEDVEPVVPEDDAAEPSTPAIRRGQNADQAGGSVADGIRVPEGGAE</sequence>
<comment type="caution">
    <text evidence="2">The sequence shown here is derived from an EMBL/GenBank/DDBJ whole genome shotgun (WGS) entry which is preliminary data.</text>
</comment>
<accession>A0ABW5W781</accession>
<reference evidence="3" key="1">
    <citation type="journal article" date="2019" name="Int. J. Syst. Evol. Microbiol.">
        <title>The Global Catalogue of Microorganisms (GCM) 10K type strain sequencing project: providing services to taxonomists for standard genome sequencing and annotation.</title>
        <authorList>
            <consortium name="The Broad Institute Genomics Platform"/>
            <consortium name="The Broad Institute Genome Sequencing Center for Infectious Disease"/>
            <person name="Wu L."/>
            <person name="Ma J."/>
        </authorList>
    </citation>
    <scope>NUCLEOTIDE SEQUENCE [LARGE SCALE GENOMIC DNA]</scope>
    <source>
        <strain evidence="3">IBRC-M 10906</strain>
    </source>
</reference>
<evidence type="ECO:0008006" key="4">
    <source>
        <dbReference type="Google" id="ProtNLM"/>
    </source>
</evidence>
<feature type="region of interest" description="Disordered" evidence="1">
    <location>
        <begin position="1"/>
        <end position="154"/>
    </location>
</feature>
<feature type="compositionally biased region" description="Acidic residues" evidence="1">
    <location>
        <begin position="111"/>
        <end position="122"/>
    </location>
</feature>
<evidence type="ECO:0000256" key="1">
    <source>
        <dbReference type="SAM" id="MobiDB-lite"/>
    </source>
</evidence>
<dbReference type="RefSeq" id="WP_377386636.1">
    <property type="nucleotide sequence ID" value="NZ_JBHSAN010000006.1"/>
</dbReference>
<proteinExistence type="predicted"/>
<evidence type="ECO:0000313" key="2">
    <source>
        <dbReference type="EMBL" id="MFD2799034.1"/>
    </source>
</evidence>
<feature type="compositionally biased region" description="Basic and acidic residues" evidence="1">
    <location>
        <begin position="67"/>
        <end position="82"/>
    </location>
</feature>
<dbReference type="Proteomes" id="UP001597478">
    <property type="component" value="Unassembled WGS sequence"/>
</dbReference>
<name>A0ABW5W781_9PSEU</name>
<feature type="compositionally biased region" description="Basic and acidic residues" evidence="1">
    <location>
        <begin position="49"/>
        <end position="58"/>
    </location>
</feature>
<evidence type="ECO:0000313" key="3">
    <source>
        <dbReference type="Proteomes" id="UP001597478"/>
    </source>
</evidence>
<organism evidence="2 3">
    <name type="scientific">Prauserella oleivorans</name>
    <dbReference type="NCBI Taxonomy" id="1478153"/>
    <lineage>
        <taxon>Bacteria</taxon>
        <taxon>Bacillati</taxon>
        <taxon>Actinomycetota</taxon>
        <taxon>Actinomycetes</taxon>
        <taxon>Pseudonocardiales</taxon>
        <taxon>Pseudonocardiaceae</taxon>
        <taxon>Prauserella</taxon>
    </lineage>
</organism>
<protein>
    <recommendedName>
        <fullName evidence="4">DUF5709 domain-containing protein</fullName>
    </recommendedName>
</protein>